<organism evidence="2 3">
    <name type="scientific">Urochloa decumbens</name>
    <dbReference type="NCBI Taxonomy" id="240449"/>
    <lineage>
        <taxon>Eukaryota</taxon>
        <taxon>Viridiplantae</taxon>
        <taxon>Streptophyta</taxon>
        <taxon>Embryophyta</taxon>
        <taxon>Tracheophyta</taxon>
        <taxon>Spermatophyta</taxon>
        <taxon>Magnoliopsida</taxon>
        <taxon>Liliopsida</taxon>
        <taxon>Poales</taxon>
        <taxon>Poaceae</taxon>
        <taxon>PACMAD clade</taxon>
        <taxon>Panicoideae</taxon>
        <taxon>Panicodae</taxon>
        <taxon>Paniceae</taxon>
        <taxon>Melinidinae</taxon>
        <taxon>Urochloa</taxon>
    </lineage>
</organism>
<dbReference type="CDD" id="cd22164">
    <property type="entry name" value="F-box_AtSKIP19-like"/>
    <property type="match status" value="1"/>
</dbReference>
<evidence type="ECO:0000313" key="3">
    <source>
        <dbReference type="Proteomes" id="UP001497457"/>
    </source>
</evidence>
<proteinExistence type="predicted"/>
<dbReference type="AlphaFoldDB" id="A0ABC9BY23"/>
<dbReference type="Gene3D" id="3.80.10.10">
    <property type="entry name" value="Ribonuclease Inhibitor"/>
    <property type="match status" value="1"/>
</dbReference>
<dbReference type="PANTHER" id="PTHR38926">
    <property type="entry name" value="F-BOX DOMAIN CONTAINING PROTEIN, EXPRESSED"/>
    <property type="match status" value="1"/>
</dbReference>
<feature type="domain" description="F-box" evidence="1">
    <location>
        <begin position="15"/>
        <end position="62"/>
    </location>
</feature>
<evidence type="ECO:0000259" key="1">
    <source>
        <dbReference type="PROSITE" id="PS50181"/>
    </source>
</evidence>
<evidence type="ECO:0000313" key="2">
    <source>
        <dbReference type="EMBL" id="CAL5010521.1"/>
    </source>
</evidence>
<dbReference type="Proteomes" id="UP001497457">
    <property type="component" value="Chromosome 28b"/>
</dbReference>
<name>A0ABC9BY23_9POAL</name>
<dbReference type="Gene3D" id="1.20.1280.50">
    <property type="match status" value="1"/>
</dbReference>
<accession>A0ABC9BY23</accession>
<dbReference type="FunFam" id="1.20.1280.50:FF:000037">
    <property type="entry name" value="F-box protein SKIP19"/>
    <property type="match status" value="1"/>
</dbReference>
<protein>
    <recommendedName>
        <fullName evidence="1">F-box domain-containing protein</fullName>
    </recommendedName>
</protein>
<dbReference type="InterPro" id="IPR032675">
    <property type="entry name" value="LRR_dom_sf"/>
</dbReference>
<dbReference type="SUPFAM" id="SSF52047">
    <property type="entry name" value="RNI-like"/>
    <property type="match status" value="1"/>
</dbReference>
<dbReference type="PANTHER" id="PTHR38926:SF2">
    <property type="entry name" value="F-BOX_LRR-REPEAT PROTEIN 21-RELATED"/>
    <property type="match status" value="1"/>
</dbReference>
<dbReference type="PROSITE" id="PS50181">
    <property type="entry name" value="FBOX"/>
    <property type="match status" value="1"/>
</dbReference>
<dbReference type="SUPFAM" id="SSF81383">
    <property type="entry name" value="F-box domain"/>
    <property type="match status" value="1"/>
</dbReference>
<dbReference type="Pfam" id="PF12937">
    <property type="entry name" value="F-box-like"/>
    <property type="match status" value="1"/>
</dbReference>
<sequence>MEAGGDAEPAQVLLARDWSELPLDALTSVFTRLGTVEVLMGAGLVCHSWLAAAKEPSLWRYLDMTKHNNVVKEMCRSGARDLLCAMAKEVVDRSGGQLEVFIGEEFVDDDLIKYIGGRAPSLKILHLTSCFTVLNEGFVEAINRFPLLEELKLSACENIGGRATYEAVGKACPNLKRFEVAKYMPSEYSFEIDQEDNSDCDAARGIATMRGLRSLKIFHSILNNKALAAILDNCPHLESLDLDYCLNIFMDDAMRAKYAGIKIELVPDLAQALSLDMSQL</sequence>
<keyword evidence="3" id="KW-1185">Reference proteome</keyword>
<reference evidence="2 3" key="2">
    <citation type="submission" date="2024-10" db="EMBL/GenBank/DDBJ databases">
        <authorList>
            <person name="Ryan C."/>
        </authorList>
    </citation>
    <scope>NUCLEOTIDE SEQUENCE [LARGE SCALE GENOMIC DNA]</scope>
</reference>
<dbReference type="InterPro" id="IPR001810">
    <property type="entry name" value="F-box_dom"/>
</dbReference>
<gene>
    <name evidence="2" type="ORF">URODEC1_LOCUS70044</name>
</gene>
<reference evidence="3" key="1">
    <citation type="submission" date="2024-06" db="EMBL/GenBank/DDBJ databases">
        <authorList>
            <person name="Ryan C."/>
        </authorList>
    </citation>
    <scope>NUCLEOTIDE SEQUENCE [LARGE SCALE GENOMIC DNA]</scope>
</reference>
<dbReference type="InterPro" id="IPR036047">
    <property type="entry name" value="F-box-like_dom_sf"/>
</dbReference>
<dbReference type="EMBL" id="OZ075138">
    <property type="protein sequence ID" value="CAL5010521.1"/>
    <property type="molecule type" value="Genomic_DNA"/>
</dbReference>